<name>A0ACB8SVP3_9AGAM</name>
<dbReference type="Proteomes" id="UP000814140">
    <property type="component" value="Unassembled WGS sequence"/>
</dbReference>
<gene>
    <name evidence="1" type="ORF">BV25DRAFT_970116</name>
</gene>
<evidence type="ECO:0000313" key="2">
    <source>
        <dbReference type="Proteomes" id="UP000814140"/>
    </source>
</evidence>
<reference evidence="1" key="1">
    <citation type="submission" date="2021-03" db="EMBL/GenBank/DDBJ databases">
        <authorList>
            <consortium name="DOE Joint Genome Institute"/>
            <person name="Ahrendt S."/>
            <person name="Looney B.P."/>
            <person name="Miyauchi S."/>
            <person name="Morin E."/>
            <person name="Drula E."/>
            <person name="Courty P.E."/>
            <person name="Chicoki N."/>
            <person name="Fauchery L."/>
            <person name="Kohler A."/>
            <person name="Kuo A."/>
            <person name="Labutti K."/>
            <person name="Pangilinan J."/>
            <person name="Lipzen A."/>
            <person name="Riley R."/>
            <person name="Andreopoulos W."/>
            <person name="He G."/>
            <person name="Johnson J."/>
            <person name="Barry K.W."/>
            <person name="Grigoriev I.V."/>
            <person name="Nagy L."/>
            <person name="Hibbett D."/>
            <person name="Henrissat B."/>
            <person name="Matheny P.B."/>
            <person name="Labbe J."/>
            <person name="Martin F."/>
        </authorList>
    </citation>
    <scope>NUCLEOTIDE SEQUENCE</scope>
    <source>
        <strain evidence="1">HHB10654</strain>
    </source>
</reference>
<keyword evidence="2" id="KW-1185">Reference proteome</keyword>
<sequence>MSKHDQVQFRLPDVLAGWPWPRVINPYYDEVRIECDRWVHSLHALGPESQEAFHRWDLCRLAALSYPRLDKERFRTACDLIVLLYFFDEYTDRYCADQVRQHADIVMDALAHPHKPRPDGECFLGEVARQFWERGTRVVSAVSQAHCVDAFRRYTEAVVVEATDRDISRVRNIEEYLRLRRYTVAVELCFVPVEFAMDLPDEVILHPTVVKLSKLVIDVIIFDNDLFSYNREQASDDAIHNIVTVAMSELNVDLTGAIAWMEEQRIHLTEEIIRTWDALPDWREDIRKDATDYVLGVVGWVRSNYAWSFESQRYFGKQSLEIQQHKTVTLMPKKRGWDRRIGDGNRLANLMEVV</sequence>
<protein>
    <submittedName>
        <fullName evidence="1">Terpenoid synthase</fullName>
    </submittedName>
</protein>
<organism evidence="1 2">
    <name type="scientific">Artomyces pyxidatus</name>
    <dbReference type="NCBI Taxonomy" id="48021"/>
    <lineage>
        <taxon>Eukaryota</taxon>
        <taxon>Fungi</taxon>
        <taxon>Dikarya</taxon>
        <taxon>Basidiomycota</taxon>
        <taxon>Agaricomycotina</taxon>
        <taxon>Agaricomycetes</taxon>
        <taxon>Russulales</taxon>
        <taxon>Auriscalpiaceae</taxon>
        <taxon>Artomyces</taxon>
    </lineage>
</organism>
<comment type="caution">
    <text evidence="1">The sequence shown here is derived from an EMBL/GenBank/DDBJ whole genome shotgun (WGS) entry which is preliminary data.</text>
</comment>
<dbReference type="EMBL" id="MU277220">
    <property type="protein sequence ID" value="KAI0060237.1"/>
    <property type="molecule type" value="Genomic_DNA"/>
</dbReference>
<reference evidence="1" key="2">
    <citation type="journal article" date="2022" name="New Phytol.">
        <title>Evolutionary transition to the ectomycorrhizal habit in the genomes of a hyperdiverse lineage of mushroom-forming fungi.</title>
        <authorList>
            <person name="Looney B."/>
            <person name="Miyauchi S."/>
            <person name="Morin E."/>
            <person name="Drula E."/>
            <person name="Courty P.E."/>
            <person name="Kohler A."/>
            <person name="Kuo A."/>
            <person name="LaButti K."/>
            <person name="Pangilinan J."/>
            <person name="Lipzen A."/>
            <person name="Riley R."/>
            <person name="Andreopoulos W."/>
            <person name="He G."/>
            <person name="Johnson J."/>
            <person name="Nolan M."/>
            <person name="Tritt A."/>
            <person name="Barry K.W."/>
            <person name="Grigoriev I.V."/>
            <person name="Nagy L.G."/>
            <person name="Hibbett D."/>
            <person name="Henrissat B."/>
            <person name="Matheny P.B."/>
            <person name="Labbe J."/>
            <person name="Martin F.M."/>
        </authorList>
    </citation>
    <scope>NUCLEOTIDE SEQUENCE</scope>
    <source>
        <strain evidence="1">HHB10654</strain>
    </source>
</reference>
<evidence type="ECO:0000313" key="1">
    <source>
        <dbReference type="EMBL" id="KAI0060237.1"/>
    </source>
</evidence>
<proteinExistence type="predicted"/>
<accession>A0ACB8SVP3</accession>